<dbReference type="InterPro" id="IPR007085">
    <property type="entry name" value="DNA/pantothenate-metab_flavo_C"/>
</dbReference>
<evidence type="ECO:0000313" key="8">
    <source>
        <dbReference type="Proteomes" id="UP000006034"/>
    </source>
</evidence>
<keyword evidence="3 4" id="KW-0288">FMN</keyword>
<gene>
    <name evidence="3" type="primary">coaBC</name>
    <name evidence="7" type="ORF">HMPREF0179_00773</name>
</gene>
<keyword evidence="3" id="KW-0460">Magnesium</keyword>
<feature type="domain" description="Flavoprotein" evidence="5">
    <location>
        <begin position="14"/>
        <end position="165"/>
    </location>
</feature>
<keyword evidence="2 3" id="KW-0456">Lyase</keyword>
<reference evidence="7 8" key="2">
    <citation type="submission" date="2013-04" db="EMBL/GenBank/DDBJ databases">
        <title>The Genome Sequence of Bilophila wadsworthia 3_1_6.</title>
        <authorList>
            <consortium name="The Broad Institute Genomics Platform"/>
            <person name="Earl A."/>
            <person name="Ward D."/>
            <person name="Feldgarden M."/>
            <person name="Gevers D."/>
            <person name="Sibley C."/>
            <person name="Strauss J."/>
            <person name="Allen-Vercoe E."/>
            <person name="Walker B."/>
            <person name="Young S."/>
            <person name="Zeng Q."/>
            <person name="Gargeya S."/>
            <person name="Fitzgerald M."/>
            <person name="Haas B."/>
            <person name="Abouelleil A."/>
            <person name="Allen A.W."/>
            <person name="Alvarado L."/>
            <person name="Arachchi H.M."/>
            <person name="Berlin A.M."/>
            <person name="Chapman S.B."/>
            <person name="Gainer-Dewar J."/>
            <person name="Goldberg J."/>
            <person name="Griggs A."/>
            <person name="Gujja S."/>
            <person name="Hansen M."/>
            <person name="Howarth C."/>
            <person name="Imamovic A."/>
            <person name="Ireland A."/>
            <person name="Larimer J."/>
            <person name="McCowan C."/>
            <person name="Murphy C."/>
            <person name="Pearson M."/>
            <person name="Poon T.W."/>
            <person name="Priest M."/>
            <person name="Roberts A."/>
            <person name="Saif S."/>
            <person name="Shea T."/>
            <person name="Sisk P."/>
            <person name="Sykes S."/>
            <person name="Wortman J."/>
            <person name="Nusbaum C."/>
            <person name="Birren B."/>
        </authorList>
    </citation>
    <scope>NUCLEOTIDE SEQUENCE [LARGE SCALE GENOMIC DNA]</scope>
    <source>
        <strain evidence="7 8">3_1_6</strain>
    </source>
</reference>
<name>E5Y3L2_BILW3</name>
<feature type="binding site" evidence="3">
    <location>
        <position position="336"/>
    </location>
    <ligand>
        <name>CTP</name>
        <dbReference type="ChEBI" id="CHEBI:37563"/>
    </ligand>
</feature>
<dbReference type="EC" id="4.1.1.36" evidence="3"/>
<feature type="region of interest" description="Phosphopantothenoylcysteine decarboxylase" evidence="3">
    <location>
        <begin position="1"/>
        <end position="197"/>
    </location>
</feature>
<evidence type="ECO:0000259" key="6">
    <source>
        <dbReference type="Pfam" id="PF04127"/>
    </source>
</evidence>
<dbReference type="InterPro" id="IPR005252">
    <property type="entry name" value="CoaBC"/>
</dbReference>
<comment type="cofactor">
    <cofactor evidence="3">
        <name>FMN</name>
        <dbReference type="ChEBI" id="CHEBI:58210"/>
    </cofactor>
    <text evidence="3">Binds 1 FMN per subunit.</text>
</comment>
<comment type="catalytic activity">
    <reaction evidence="3 4">
        <text>(R)-4'-phosphopantothenate + L-cysteine + CTP = N-[(R)-4-phosphopantothenoyl]-L-cysteine + CMP + diphosphate + H(+)</text>
        <dbReference type="Rhea" id="RHEA:19397"/>
        <dbReference type="ChEBI" id="CHEBI:10986"/>
        <dbReference type="ChEBI" id="CHEBI:15378"/>
        <dbReference type="ChEBI" id="CHEBI:33019"/>
        <dbReference type="ChEBI" id="CHEBI:35235"/>
        <dbReference type="ChEBI" id="CHEBI:37563"/>
        <dbReference type="ChEBI" id="CHEBI:59458"/>
        <dbReference type="ChEBI" id="CHEBI:60377"/>
        <dbReference type="EC" id="6.3.2.5"/>
    </reaction>
</comment>
<comment type="pathway">
    <text evidence="3 4">Cofactor biosynthesis; coenzyme A biosynthesis; CoA from (R)-pantothenate: step 3/5.</text>
</comment>
<feature type="active site" description="Proton donor" evidence="3">
    <location>
        <position position="166"/>
    </location>
</feature>
<dbReference type="HOGENOM" id="CLU_033319_0_1_7"/>
<dbReference type="GO" id="GO:0015941">
    <property type="term" value="P:pantothenate catabolic process"/>
    <property type="evidence" value="ECO:0007669"/>
    <property type="project" value="InterPro"/>
</dbReference>
<organism evidence="7 8">
    <name type="scientific">Bilophila wadsworthia (strain 3_1_6)</name>
    <dbReference type="NCBI Taxonomy" id="563192"/>
    <lineage>
        <taxon>Bacteria</taxon>
        <taxon>Pseudomonadati</taxon>
        <taxon>Thermodesulfobacteriota</taxon>
        <taxon>Desulfovibrionia</taxon>
        <taxon>Desulfovibrionales</taxon>
        <taxon>Desulfovibrionaceae</taxon>
        <taxon>Bilophila</taxon>
    </lineage>
</organism>
<comment type="caution">
    <text evidence="7">The sequence shown here is derived from an EMBL/GenBank/DDBJ whole genome shotgun (WGS) entry which is preliminary data.</text>
</comment>
<dbReference type="GO" id="GO:0015937">
    <property type="term" value="P:coenzyme A biosynthetic process"/>
    <property type="evidence" value="ECO:0007669"/>
    <property type="project" value="UniProtKB-UniRule"/>
</dbReference>
<feature type="region of interest" description="Phosphopantothenate--cysteine ligase" evidence="3">
    <location>
        <begin position="198"/>
        <end position="406"/>
    </location>
</feature>
<dbReference type="GO" id="GO:0004632">
    <property type="term" value="F:phosphopantothenate--cysteine ligase activity"/>
    <property type="evidence" value="ECO:0007669"/>
    <property type="project" value="UniProtKB-UniRule"/>
</dbReference>
<comment type="function">
    <text evidence="3">Catalyzes two sequential steps in the biosynthesis of coenzyme A. In the first step cysteine is conjugated to 4'-phosphopantothenate to form 4-phosphopantothenoylcysteine. In the second step the latter compound is decarboxylated to form 4'-phosphopantotheine.</text>
</comment>
<dbReference type="Pfam" id="PF02441">
    <property type="entry name" value="Flavoprotein"/>
    <property type="match status" value="1"/>
</dbReference>
<comment type="similarity">
    <text evidence="3 4">In the N-terminal section; belongs to the HFCD (homo-oligomeric flavin containing Cys decarboxylase) superfamily.</text>
</comment>
<dbReference type="Gene3D" id="3.40.50.1950">
    <property type="entry name" value="Flavin prenyltransferase-like"/>
    <property type="match status" value="1"/>
</dbReference>
<dbReference type="EMBL" id="ADCP02000001">
    <property type="protein sequence ID" value="EFV45408.2"/>
    <property type="molecule type" value="Genomic_DNA"/>
</dbReference>
<comment type="caution">
    <text evidence="3">Lacks conserved residue(s) required for the propagation of feature annotation.</text>
</comment>
<evidence type="ECO:0000259" key="5">
    <source>
        <dbReference type="Pfam" id="PF02441"/>
    </source>
</evidence>
<feature type="binding site" evidence="3">
    <location>
        <position position="286"/>
    </location>
    <ligand>
        <name>CTP</name>
        <dbReference type="ChEBI" id="CHEBI:37563"/>
    </ligand>
</feature>
<keyword evidence="3 4" id="KW-0285">Flavoprotein</keyword>
<dbReference type="PANTHER" id="PTHR14359">
    <property type="entry name" value="HOMO-OLIGOMERIC FLAVIN CONTAINING CYS DECARBOXYLASE FAMILY"/>
    <property type="match status" value="1"/>
</dbReference>
<evidence type="ECO:0000256" key="4">
    <source>
        <dbReference type="RuleBase" id="RU364078"/>
    </source>
</evidence>
<dbReference type="AlphaFoldDB" id="E5Y3L2"/>
<feature type="binding site" evidence="3">
    <location>
        <position position="350"/>
    </location>
    <ligand>
        <name>CTP</name>
        <dbReference type="ChEBI" id="CHEBI:37563"/>
    </ligand>
</feature>
<feature type="binding site" evidence="3">
    <location>
        <begin position="317"/>
        <end position="320"/>
    </location>
    <ligand>
        <name>CTP</name>
        <dbReference type="ChEBI" id="CHEBI:37563"/>
    </ligand>
</feature>
<comment type="pathway">
    <text evidence="3 4">Cofactor biosynthesis; coenzyme A biosynthesis; CoA from (R)-pantothenate: step 2/5.</text>
</comment>
<sequence length="406" mass="42813">MDAHLAFRGVGGPHLHLGVCGSVAAYRALDLVRQWQDAGVSVSATLTPSAQKFVTPLTFAALGAAPVYTAPFDDPQAPSPFAHLEPGQVAQALVIAPASAATIARLAQGQADELLACQALAFRGKAVIAPAMNPAMWSHPATQANIATLRERGCAVVEPGCGRTACGEEGQGRLADLREIYLAGLRALAPQDMEGIRVMVTLGPTREHWDGLRFWTNPSTGTMGAAVAVAAWLRGARVEAVCGPGTPWLPAGIARHNVGSARHMLEAAASVWPQCDAGVFTAAVADFSPVPPAQGGDKKFKKSDAPDGFDVHFAPNPDILKTLAADRRPEQKVVGFAAESQNLEDSVRGKLVSKKADMIVGNLLQDGFGTADNTVFVADASGREERWAHLSKTDVAWRLLSWLLSR</sequence>
<dbReference type="GO" id="GO:0046872">
    <property type="term" value="F:metal ion binding"/>
    <property type="evidence" value="ECO:0007669"/>
    <property type="project" value="UniProtKB-KW"/>
</dbReference>
<keyword evidence="3 4" id="KW-0436">Ligase</keyword>
<comment type="cofactor">
    <cofactor evidence="3">
        <name>Mg(2+)</name>
        <dbReference type="ChEBI" id="CHEBI:18420"/>
    </cofactor>
</comment>
<proteinExistence type="inferred from homology"/>
<keyword evidence="1 3" id="KW-0210">Decarboxylase</keyword>
<dbReference type="InterPro" id="IPR003382">
    <property type="entry name" value="Flavoprotein"/>
</dbReference>
<dbReference type="NCBIfam" id="TIGR00521">
    <property type="entry name" value="coaBC_dfp"/>
    <property type="match status" value="1"/>
</dbReference>
<dbReference type="Pfam" id="PF04127">
    <property type="entry name" value="DFP"/>
    <property type="match status" value="1"/>
</dbReference>
<dbReference type="Proteomes" id="UP000006034">
    <property type="component" value="Unassembled WGS sequence"/>
</dbReference>
<dbReference type="GO" id="GO:0071513">
    <property type="term" value="C:phosphopantothenoylcysteine decarboxylase complex"/>
    <property type="evidence" value="ECO:0007669"/>
    <property type="project" value="TreeGrafter"/>
</dbReference>
<dbReference type="GeneID" id="78085913"/>
<dbReference type="InterPro" id="IPR035929">
    <property type="entry name" value="CoaB-like_sf"/>
</dbReference>
<evidence type="ECO:0000256" key="1">
    <source>
        <dbReference type="ARBA" id="ARBA00022793"/>
    </source>
</evidence>
<comment type="catalytic activity">
    <reaction evidence="3 4">
        <text>N-[(R)-4-phosphopantothenoyl]-L-cysteine + H(+) = (R)-4'-phosphopantetheine + CO2</text>
        <dbReference type="Rhea" id="RHEA:16793"/>
        <dbReference type="ChEBI" id="CHEBI:15378"/>
        <dbReference type="ChEBI" id="CHEBI:16526"/>
        <dbReference type="ChEBI" id="CHEBI:59458"/>
        <dbReference type="ChEBI" id="CHEBI:61723"/>
        <dbReference type="EC" id="4.1.1.36"/>
    </reaction>
</comment>
<keyword evidence="8" id="KW-1185">Reference proteome</keyword>
<feature type="binding site" evidence="3">
    <location>
        <position position="299"/>
    </location>
    <ligand>
        <name>CTP</name>
        <dbReference type="ChEBI" id="CHEBI:37563"/>
    </ligand>
</feature>
<dbReference type="SUPFAM" id="SSF102645">
    <property type="entry name" value="CoaB-like"/>
    <property type="match status" value="1"/>
</dbReference>
<feature type="binding site" evidence="3">
    <location>
        <position position="354"/>
    </location>
    <ligand>
        <name>CTP</name>
        <dbReference type="ChEBI" id="CHEBI:37563"/>
    </ligand>
</feature>
<dbReference type="GO" id="GO:0004633">
    <property type="term" value="F:phosphopantothenoylcysteine decarboxylase activity"/>
    <property type="evidence" value="ECO:0007669"/>
    <property type="project" value="UniProtKB-UniRule"/>
</dbReference>
<dbReference type="SUPFAM" id="SSF52507">
    <property type="entry name" value="Homo-oligomeric flavin-containing Cys decarboxylases, HFCD"/>
    <property type="match status" value="1"/>
</dbReference>
<dbReference type="EC" id="6.3.2.5" evidence="3"/>
<dbReference type="UniPathway" id="UPA00241">
    <property type="reaction ID" value="UER00353"/>
</dbReference>
<dbReference type="GO" id="GO:0010181">
    <property type="term" value="F:FMN binding"/>
    <property type="evidence" value="ECO:0007669"/>
    <property type="project" value="UniProtKB-UniRule"/>
</dbReference>
<protein>
    <recommendedName>
        <fullName evidence="3">Coenzyme A biosynthesis bifunctional protein CoaBC</fullName>
    </recommendedName>
    <alternativeName>
        <fullName evidence="3">DNA/pantothenate metabolism flavoprotein</fullName>
    </alternativeName>
    <alternativeName>
        <fullName evidence="3">Phosphopantothenoylcysteine synthetase/decarboxylase</fullName>
        <shortName evidence="3">PPCS-PPCDC</shortName>
    </alternativeName>
    <domain>
        <recommendedName>
            <fullName evidence="3">Phosphopantothenoylcysteine decarboxylase</fullName>
            <shortName evidence="3">PPC decarboxylase</shortName>
            <shortName evidence="3">PPC-DC</shortName>
            <ecNumber evidence="3">4.1.1.36</ecNumber>
        </recommendedName>
        <alternativeName>
            <fullName evidence="3">CoaC</fullName>
        </alternativeName>
    </domain>
    <domain>
        <recommendedName>
            <fullName evidence="3">Phosphopantothenate--cysteine ligase</fullName>
            <ecNumber evidence="3">6.3.2.5</ecNumber>
        </recommendedName>
        <alternativeName>
            <fullName evidence="3">CoaB</fullName>
        </alternativeName>
        <alternativeName>
            <fullName evidence="3">Phosphopantothenoylcysteine synthetase</fullName>
            <shortName evidence="3">PPC synthetase</shortName>
            <shortName evidence="3">PPC-S</shortName>
        </alternativeName>
    </domain>
</protein>
<accession>E5Y3L2</accession>
<keyword evidence="3" id="KW-0479">Metal-binding</keyword>
<dbReference type="InterPro" id="IPR036551">
    <property type="entry name" value="Flavin_trans-like"/>
</dbReference>
<dbReference type="HAMAP" id="MF_02225">
    <property type="entry name" value="CoaBC"/>
    <property type="match status" value="1"/>
</dbReference>
<dbReference type="PANTHER" id="PTHR14359:SF6">
    <property type="entry name" value="PHOSPHOPANTOTHENOYLCYSTEINE DECARBOXYLASE"/>
    <property type="match status" value="1"/>
</dbReference>
<evidence type="ECO:0000256" key="2">
    <source>
        <dbReference type="ARBA" id="ARBA00023239"/>
    </source>
</evidence>
<dbReference type="STRING" id="563192.HMPREF0179_00773"/>
<dbReference type="Gene3D" id="3.40.50.10300">
    <property type="entry name" value="CoaB-like"/>
    <property type="match status" value="1"/>
</dbReference>
<keyword evidence="3" id="KW-0511">Multifunctional enzyme</keyword>
<dbReference type="eggNOG" id="COG0452">
    <property type="taxonomic scope" value="Bacteria"/>
</dbReference>
<dbReference type="RefSeq" id="WP_016360725.1">
    <property type="nucleotide sequence ID" value="NZ_KE150238.1"/>
</dbReference>
<feature type="domain" description="DNA/pantothenate metabolism flavoprotein C-terminal" evidence="6">
    <location>
        <begin position="193"/>
        <end position="404"/>
    </location>
</feature>
<evidence type="ECO:0000313" key="7">
    <source>
        <dbReference type="EMBL" id="EFV45408.2"/>
    </source>
</evidence>
<dbReference type="OrthoDB" id="9802554at2"/>
<comment type="similarity">
    <text evidence="3 4">In the C-terminal section; belongs to the PPC synthetase family.</text>
</comment>
<comment type="function">
    <text evidence="4">Catalyzes two steps in the biosynthesis of coenzyme A. In the first step cysteine is conjugated to 4'-phosphopantothenate to form 4-phosphopantothenoylcysteine, in the latter compound is decarboxylated to form 4'-phosphopantotheine.</text>
</comment>
<reference evidence="7 8" key="1">
    <citation type="submission" date="2010-10" db="EMBL/GenBank/DDBJ databases">
        <authorList>
            <consortium name="The Broad Institute Genome Sequencing Platform"/>
            <person name="Ward D."/>
            <person name="Earl A."/>
            <person name="Feldgarden M."/>
            <person name="Young S.K."/>
            <person name="Gargeya S."/>
            <person name="Zeng Q."/>
            <person name="Alvarado L."/>
            <person name="Berlin A."/>
            <person name="Bochicchio J."/>
            <person name="Chapman S.B."/>
            <person name="Chen Z."/>
            <person name="Freedman E."/>
            <person name="Gellesch M."/>
            <person name="Goldberg J."/>
            <person name="Griggs A."/>
            <person name="Gujja S."/>
            <person name="Heilman E."/>
            <person name="Heiman D."/>
            <person name="Howarth C."/>
            <person name="Mehta T."/>
            <person name="Neiman D."/>
            <person name="Pearson M."/>
            <person name="Roberts A."/>
            <person name="Saif S."/>
            <person name="Shea T."/>
            <person name="Shenoy N."/>
            <person name="Sisk P."/>
            <person name="Stolte C."/>
            <person name="Sykes S."/>
            <person name="White J."/>
            <person name="Yandava C."/>
            <person name="Allen-Vercoe E."/>
            <person name="Sibley C."/>
            <person name="Ambrose C.E."/>
            <person name="Strauss J."/>
            <person name="Daigneault M."/>
            <person name="Haas B."/>
            <person name="Nusbaum C."/>
            <person name="Birren B."/>
        </authorList>
    </citation>
    <scope>NUCLEOTIDE SEQUENCE [LARGE SCALE GENOMIC DNA]</scope>
    <source>
        <strain evidence="7 8">3_1_6</strain>
    </source>
</reference>
<evidence type="ECO:0000256" key="3">
    <source>
        <dbReference type="HAMAP-Rule" id="MF_02225"/>
    </source>
</evidence>